<dbReference type="Pfam" id="PF02638">
    <property type="entry name" value="GHL10"/>
    <property type="match status" value="1"/>
</dbReference>
<dbReference type="STRING" id="521045.Kole_1995"/>
<reference evidence="4 5" key="1">
    <citation type="submission" date="2009-06" db="EMBL/GenBank/DDBJ databases">
        <title>Complete sequence of Thermotogales bacterium TBF 19.5.1.</title>
        <authorList>
            <consortium name="US DOE Joint Genome Institute"/>
            <person name="Lucas S."/>
            <person name="Copeland A."/>
            <person name="Lapidus A."/>
            <person name="Glavina del Rio T."/>
            <person name="Tice H."/>
            <person name="Bruce D."/>
            <person name="Goodwin L."/>
            <person name="Pitluck S."/>
            <person name="Chertkov O."/>
            <person name="Brettin T."/>
            <person name="Detter J.C."/>
            <person name="Han C."/>
            <person name="Schmutz J."/>
            <person name="Larimer F."/>
            <person name="Land M."/>
            <person name="Hauser L."/>
            <person name="Kyrpides N."/>
            <person name="Ovchinnikova G."/>
            <person name="Noll K."/>
        </authorList>
    </citation>
    <scope>NUCLEOTIDE SEQUENCE [LARGE SCALE GENOMIC DNA]</scope>
    <source>
        <strain evidence="5">ATCC BAA-1733 / DSM 21960 / TBF 19.5.1</strain>
    </source>
</reference>
<evidence type="ECO:0000256" key="2">
    <source>
        <dbReference type="SAM" id="Phobius"/>
    </source>
</evidence>
<dbReference type="EMBL" id="CP001634">
    <property type="protein sequence ID" value="ACR80675.1"/>
    <property type="molecule type" value="Genomic_DNA"/>
</dbReference>
<dbReference type="SUPFAM" id="SSF51445">
    <property type="entry name" value="(Trans)glycosidases"/>
    <property type="match status" value="1"/>
</dbReference>
<evidence type="ECO:0000256" key="1">
    <source>
        <dbReference type="ARBA" id="ARBA00022729"/>
    </source>
</evidence>
<dbReference type="Proteomes" id="UP000002382">
    <property type="component" value="Chromosome"/>
</dbReference>
<dbReference type="eggNOG" id="COG1649">
    <property type="taxonomic scope" value="Bacteria"/>
</dbReference>
<feature type="transmembrane region" description="Helical" evidence="2">
    <location>
        <begin position="7"/>
        <end position="27"/>
    </location>
</feature>
<dbReference type="PANTHER" id="PTHR43405:SF1">
    <property type="entry name" value="GLYCOSYL HYDROLASE DIGH"/>
    <property type="match status" value="1"/>
</dbReference>
<keyword evidence="1" id="KW-0732">Signal</keyword>
<dbReference type="InterPro" id="IPR003790">
    <property type="entry name" value="GHL10"/>
</dbReference>
<name>C5CH72_KOSOT</name>
<evidence type="ECO:0000259" key="3">
    <source>
        <dbReference type="Pfam" id="PF02638"/>
    </source>
</evidence>
<feature type="domain" description="Glycosyl hydrolase-like 10" evidence="3">
    <location>
        <begin position="30"/>
        <end position="302"/>
    </location>
</feature>
<dbReference type="PANTHER" id="PTHR43405">
    <property type="entry name" value="GLYCOSYL HYDROLASE DIGH"/>
    <property type="match status" value="1"/>
</dbReference>
<dbReference type="RefSeq" id="WP_015869318.1">
    <property type="nucleotide sequence ID" value="NC_012785.1"/>
</dbReference>
<dbReference type="KEGG" id="kol:Kole_1995"/>
<gene>
    <name evidence="4" type="ordered locus">Kole_1995</name>
</gene>
<dbReference type="AlphaFoldDB" id="C5CH72"/>
<keyword evidence="2" id="KW-1133">Transmembrane helix</keyword>
<evidence type="ECO:0000313" key="5">
    <source>
        <dbReference type="Proteomes" id="UP000002382"/>
    </source>
</evidence>
<dbReference type="HOGENOM" id="CLU_768775_0_0_0"/>
<dbReference type="InterPro" id="IPR052177">
    <property type="entry name" value="Divisome_Glycosyl_Hydrolase"/>
</dbReference>
<dbReference type="Gene3D" id="3.20.20.80">
    <property type="entry name" value="Glycosidases"/>
    <property type="match status" value="1"/>
</dbReference>
<reference evidence="4 5" key="2">
    <citation type="journal article" date="2011" name="J. Bacteriol.">
        <title>Genome Sequence of Kosmotoga olearia Strain TBF 19.5.1, a Thermophilic Bacterium with a Wide Growth Temperature Range, Isolated from the Troll B Oil Platform in the North Sea.</title>
        <authorList>
            <person name="Swithers K.S."/>
            <person name="Dipippo J.L."/>
            <person name="Bruce D.C."/>
            <person name="Detter C."/>
            <person name="Tapia R."/>
            <person name="Han S."/>
            <person name="Goodwin L.A."/>
            <person name="Han J."/>
            <person name="Woyke T."/>
            <person name="Pitluck S."/>
            <person name="Pennacchio L."/>
            <person name="Nolan M."/>
            <person name="Mikhailova N."/>
            <person name="Land M.L."/>
            <person name="Nesbo C.L."/>
            <person name="Gogarten J.P."/>
            <person name="Noll K.M."/>
        </authorList>
    </citation>
    <scope>NUCLEOTIDE SEQUENCE [LARGE SCALE GENOMIC DNA]</scope>
    <source>
        <strain evidence="5">ATCC BAA-1733 / DSM 21960 / TBF 19.5.1</strain>
    </source>
</reference>
<keyword evidence="5" id="KW-1185">Reference proteome</keyword>
<evidence type="ECO:0000313" key="4">
    <source>
        <dbReference type="EMBL" id="ACR80675.1"/>
    </source>
</evidence>
<keyword evidence="2" id="KW-0472">Membrane</keyword>
<keyword evidence="2" id="KW-0812">Transmembrane</keyword>
<accession>C5CH72</accession>
<dbReference type="OrthoDB" id="9794671at2"/>
<organism evidence="4 5">
    <name type="scientific">Kosmotoga olearia (strain ATCC BAA-1733 / DSM 21960 / TBF 19.5.1)</name>
    <dbReference type="NCBI Taxonomy" id="521045"/>
    <lineage>
        <taxon>Bacteria</taxon>
        <taxon>Thermotogati</taxon>
        <taxon>Thermotogota</taxon>
        <taxon>Thermotogae</taxon>
        <taxon>Kosmotogales</taxon>
        <taxon>Kosmotogaceae</taxon>
        <taxon>Kosmotoga</taxon>
    </lineage>
</organism>
<dbReference type="InterPro" id="IPR017853">
    <property type="entry name" value="GH"/>
</dbReference>
<sequence>MVRRVSVVIILIFVTVLIAYPVGIWVVRDQIVSPEKIENVIKIAKEVGATRLYVQVVWRADAYYESDILPRAEALEGQPKDFDPLAYVLKLARSENLKISAWINACYAWNFVTRPKSPEHVINKHPEWVTYDQNGVSMLNYTGSESLDVPGIFLEPGLPEVRDFIASIAEEIASKYDVDEIHLDYIRYPFRTFGYHPEVQKAYRKWLIRALKEKRVKNLASAFDDYRREQVSLLVKEIYDRVTSHGKRLSAAVLAYYEQDAYEQRFQAWLEWLKGGYLDYAVMMAYDPYPETVKHYVLYALDRLGNLENVRIGLGAYKVVEEPQKLRDLVDSVLYLNPDEIVIFSIASLMESKEMQKIVRGISR</sequence>
<protein>
    <recommendedName>
        <fullName evidence="3">Glycosyl hydrolase-like 10 domain-containing protein</fullName>
    </recommendedName>
</protein>
<proteinExistence type="predicted"/>